<dbReference type="SMART" id="SM00530">
    <property type="entry name" value="HTH_XRE"/>
    <property type="match status" value="1"/>
</dbReference>
<dbReference type="GO" id="GO:0003677">
    <property type="term" value="F:DNA binding"/>
    <property type="evidence" value="ECO:0007669"/>
    <property type="project" value="InterPro"/>
</dbReference>
<proteinExistence type="predicted"/>
<organism evidence="2">
    <name type="scientific">termite gut metagenome</name>
    <dbReference type="NCBI Taxonomy" id="433724"/>
    <lineage>
        <taxon>unclassified sequences</taxon>
        <taxon>metagenomes</taxon>
        <taxon>organismal metagenomes</taxon>
    </lineage>
</organism>
<evidence type="ECO:0000313" key="3">
    <source>
        <dbReference type="EMBL" id="KAA6352159.1"/>
    </source>
</evidence>
<accession>A0A5J4T1A3</accession>
<name>A0A5J4T1A3_9ZZZZ</name>
<evidence type="ECO:0000259" key="1">
    <source>
        <dbReference type="PROSITE" id="PS50943"/>
    </source>
</evidence>
<dbReference type="InterPro" id="IPR010982">
    <property type="entry name" value="Lambda_DNA-bd_dom_sf"/>
</dbReference>
<dbReference type="SUPFAM" id="SSF47413">
    <property type="entry name" value="lambda repressor-like DNA-binding domains"/>
    <property type="match status" value="1"/>
</dbReference>
<dbReference type="InterPro" id="IPR001387">
    <property type="entry name" value="Cro/C1-type_HTH"/>
</dbReference>
<dbReference type="EMBL" id="SNRY01000005">
    <property type="protein sequence ID" value="KAA6352159.1"/>
    <property type="molecule type" value="Genomic_DNA"/>
</dbReference>
<protein>
    <recommendedName>
        <fullName evidence="1">HTH cro/C1-type domain-containing protein</fullName>
    </recommendedName>
</protein>
<sequence>MREKLLMNGDISISLRIKRIVTELYDGNQSEFARKIGISESNVRSYLVGTTPKADVLEKIVKNIAISYEWLLTGEGSMLRDEQTPSQLTYQIIDTEQHTGESSTPRDEKMAEYKIKIENDIYKVLYEKEHEKNTELYIKIGNFEEKLGIVHKEIDELIKRIELLEKELAENKK</sequence>
<dbReference type="Pfam" id="PF01381">
    <property type="entry name" value="HTH_3"/>
    <property type="match status" value="1"/>
</dbReference>
<evidence type="ECO:0000313" key="2">
    <source>
        <dbReference type="EMBL" id="KAA6352087.1"/>
    </source>
</evidence>
<dbReference type="AlphaFoldDB" id="A0A5J4T1A3"/>
<dbReference type="CDD" id="cd00093">
    <property type="entry name" value="HTH_XRE"/>
    <property type="match status" value="1"/>
</dbReference>
<comment type="caution">
    <text evidence="2">The sequence shown here is derived from an EMBL/GenBank/DDBJ whole genome shotgun (WGS) entry which is preliminary data.</text>
</comment>
<dbReference type="Gene3D" id="1.10.260.40">
    <property type="entry name" value="lambda repressor-like DNA-binding domains"/>
    <property type="match status" value="1"/>
</dbReference>
<gene>
    <name evidence="2" type="ORF">EZS27_000499</name>
    <name evidence="3" type="ORF">EZS27_000571</name>
</gene>
<reference evidence="2" key="1">
    <citation type="submission" date="2019-03" db="EMBL/GenBank/DDBJ databases">
        <title>Single cell metagenomics reveals metabolic interactions within the superorganism composed of flagellate Streblomastix strix and complex community of Bacteroidetes bacteria on its surface.</title>
        <authorList>
            <person name="Treitli S.C."/>
            <person name="Kolisko M."/>
            <person name="Husnik F."/>
            <person name="Keeling P."/>
            <person name="Hampl V."/>
        </authorList>
    </citation>
    <scope>NUCLEOTIDE SEQUENCE</scope>
    <source>
        <strain evidence="2">STM</strain>
    </source>
</reference>
<dbReference type="EMBL" id="SNRY01000005">
    <property type="protein sequence ID" value="KAA6352087.1"/>
    <property type="molecule type" value="Genomic_DNA"/>
</dbReference>
<dbReference type="PROSITE" id="PS50943">
    <property type="entry name" value="HTH_CROC1"/>
    <property type="match status" value="1"/>
</dbReference>
<feature type="domain" description="HTH cro/C1-type" evidence="1">
    <location>
        <begin position="29"/>
        <end position="71"/>
    </location>
</feature>